<dbReference type="FunFam" id="3.40.50.300:FF:001064">
    <property type="entry name" value="Selenocysteine-specific translation elongation factor"/>
    <property type="match status" value="1"/>
</dbReference>
<protein>
    <recommendedName>
        <fullName evidence="2">Selenocysteine-specific elongation factor</fullName>
    </recommendedName>
    <alternativeName>
        <fullName evidence="8">SelB translation factor</fullName>
    </alternativeName>
</protein>
<dbReference type="NCBIfam" id="TIGR00231">
    <property type="entry name" value="small_GTP"/>
    <property type="match status" value="1"/>
</dbReference>
<dbReference type="Pfam" id="PF03144">
    <property type="entry name" value="GTP_EFTU_D2"/>
    <property type="match status" value="1"/>
</dbReference>
<organism evidence="11 12">
    <name type="scientific">Anaerosalibacter bizertensis</name>
    <dbReference type="NCBI Taxonomy" id="932217"/>
    <lineage>
        <taxon>Bacteria</taxon>
        <taxon>Bacillati</taxon>
        <taxon>Bacillota</taxon>
        <taxon>Tissierellia</taxon>
        <taxon>Tissierellales</taxon>
        <taxon>Sporanaerobacteraceae</taxon>
        <taxon>Anaerosalibacter</taxon>
    </lineage>
</organism>
<proteinExistence type="predicted"/>
<dbReference type="InterPro" id="IPR036388">
    <property type="entry name" value="WH-like_DNA-bd_sf"/>
</dbReference>
<dbReference type="InterPro" id="IPR009000">
    <property type="entry name" value="Transl_B-barrel_sf"/>
</dbReference>
<dbReference type="InterPro" id="IPR050055">
    <property type="entry name" value="EF-Tu_GTPase"/>
</dbReference>
<keyword evidence="13" id="KW-1185">Reference proteome</keyword>
<dbReference type="InterPro" id="IPR057335">
    <property type="entry name" value="Beta-barrel_SelB"/>
</dbReference>
<evidence type="ECO:0000259" key="9">
    <source>
        <dbReference type="PROSITE" id="PS51722"/>
    </source>
</evidence>
<comment type="function">
    <text evidence="7">Translation factor necessary for the incorporation of selenocysteine into proteins. It probably replaces EF-Tu for the insertion of selenocysteine directed by the UGA codon. SelB binds GTP and GDP.</text>
</comment>
<feature type="domain" description="Tr-type G" evidence="9">
    <location>
        <begin position="1"/>
        <end position="176"/>
    </location>
</feature>
<dbReference type="Gene3D" id="1.10.10.10">
    <property type="entry name" value="Winged helix-like DNA-binding domain superfamily/Winged helix DNA-binding domain"/>
    <property type="match status" value="1"/>
</dbReference>
<evidence type="ECO:0000256" key="5">
    <source>
        <dbReference type="ARBA" id="ARBA00022917"/>
    </source>
</evidence>
<dbReference type="Gene3D" id="2.40.30.10">
    <property type="entry name" value="Translation factors"/>
    <property type="match status" value="2"/>
</dbReference>
<dbReference type="CDD" id="cd03696">
    <property type="entry name" value="SelB_II"/>
    <property type="match status" value="1"/>
</dbReference>
<dbReference type="RefSeq" id="WP_154484288.1">
    <property type="nucleotide sequence ID" value="NZ_JAJBNW010000075.1"/>
</dbReference>
<dbReference type="InterPro" id="IPR009001">
    <property type="entry name" value="Transl_elong_EF1A/Init_IF2_C"/>
</dbReference>
<dbReference type="PANTHER" id="PTHR43721:SF11">
    <property type="entry name" value="SELENOCYSTEINE-SPECIFIC ELONGATION FACTOR"/>
    <property type="match status" value="1"/>
</dbReference>
<dbReference type="GO" id="GO:0003924">
    <property type="term" value="F:GTPase activity"/>
    <property type="evidence" value="ECO:0007669"/>
    <property type="project" value="InterPro"/>
</dbReference>
<dbReference type="InterPro" id="IPR015191">
    <property type="entry name" value="SelB_WHD4"/>
</dbReference>
<dbReference type="Proteomes" id="UP001108123">
    <property type="component" value="Unassembled WGS sequence"/>
</dbReference>
<dbReference type="PROSITE" id="PS00301">
    <property type="entry name" value="G_TR_1"/>
    <property type="match status" value="1"/>
</dbReference>
<dbReference type="PROSITE" id="PS51722">
    <property type="entry name" value="G_TR_2"/>
    <property type="match status" value="1"/>
</dbReference>
<evidence type="ECO:0000313" key="13">
    <source>
        <dbReference type="Proteomes" id="UP001108123"/>
    </source>
</evidence>
<keyword evidence="4" id="KW-0547">Nucleotide-binding</keyword>
<dbReference type="InterPro" id="IPR005225">
    <property type="entry name" value="Small_GTP-bd"/>
</dbReference>
<dbReference type="Pfam" id="PF25461">
    <property type="entry name" value="Beta-barrel_SelB"/>
    <property type="match status" value="1"/>
</dbReference>
<evidence type="ECO:0000256" key="8">
    <source>
        <dbReference type="ARBA" id="ARBA00031615"/>
    </source>
</evidence>
<dbReference type="SUPFAM" id="SSF50465">
    <property type="entry name" value="EF-Tu/eEF-1alpha/eIF2-gamma C-terminal domain"/>
    <property type="match status" value="1"/>
</dbReference>
<dbReference type="SUPFAM" id="SSF52540">
    <property type="entry name" value="P-loop containing nucleoside triphosphate hydrolases"/>
    <property type="match status" value="1"/>
</dbReference>
<dbReference type="Pfam" id="PF09107">
    <property type="entry name" value="WHD_3rd_SelB"/>
    <property type="match status" value="1"/>
</dbReference>
<dbReference type="Pfam" id="PF09106">
    <property type="entry name" value="WHD_2nd_SelB"/>
    <property type="match status" value="1"/>
</dbReference>
<comment type="caution">
    <text evidence="11">The sequence shown here is derived from an EMBL/GenBank/DDBJ whole genome shotgun (WGS) entry which is preliminary data.</text>
</comment>
<dbReference type="InterPro" id="IPR015190">
    <property type="entry name" value="Elong_fac_SelB-wing-hlx_typ-2"/>
</dbReference>
<keyword evidence="3" id="KW-0963">Cytoplasm</keyword>
<gene>
    <name evidence="11" type="primary">selB</name>
    <name evidence="11" type="ORF">FYJ27_07695</name>
    <name evidence="10" type="ORF">L0P62_10395</name>
</gene>
<dbReference type="GO" id="GO:0005525">
    <property type="term" value="F:GTP binding"/>
    <property type="evidence" value="ECO:0007669"/>
    <property type="project" value="UniProtKB-KW"/>
</dbReference>
<reference evidence="10" key="2">
    <citation type="submission" date="2022-01" db="EMBL/GenBank/DDBJ databases">
        <title>Collection of gut derived symbiotic bacterial strains cultured from healthy donors.</title>
        <authorList>
            <person name="Lin H."/>
            <person name="Kohout C."/>
            <person name="Waligurski E."/>
            <person name="Pamer E.G."/>
        </authorList>
    </citation>
    <scope>NUCLEOTIDE SEQUENCE</scope>
    <source>
        <strain evidence="10">MSK.14.39</strain>
    </source>
</reference>
<dbReference type="GO" id="GO:0005737">
    <property type="term" value="C:cytoplasm"/>
    <property type="evidence" value="ECO:0007669"/>
    <property type="project" value="UniProtKB-SubCell"/>
</dbReference>
<dbReference type="OrthoDB" id="9804504at2"/>
<accession>A0A844FI47</accession>
<dbReference type="Gene3D" id="3.40.50.300">
    <property type="entry name" value="P-loop containing nucleotide triphosphate hydrolases"/>
    <property type="match status" value="1"/>
</dbReference>
<dbReference type="PANTHER" id="PTHR43721">
    <property type="entry name" value="ELONGATION FACTOR TU-RELATED"/>
    <property type="match status" value="1"/>
</dbReference>
<dbReference type="CDD" id="cd04171">
    <property type="entry name" value="SelB"/>
    <property type="match status" value="1"/>
</dbReference>
<dbReference type="InterPro" id="IPR004535">
    <property type="entry name" value="Transl_elong_SelB"/>
</dbReference>
<dbReference type="GO" id="GO:0003746">
    <property type="term" value="F:translation elongation factor activity"/>
    <property type="evidence" value="ECO:0007669"/>
    <property type="project" value="UniProtKB-KW"/>
</dbReference>
<sequence length="642" mass="73756">MKHFIVGTAGHIDHGKTTLIKALTGRETDRLKEEQKRGISIELGFTYFDLPSGKRAGIIDVPGHEKFVKNMLAGVIGIDIVILVVAADEGVMPQTKEHLDILQLLGIKKGFIVLTKIDLVDEEWMELVMEDIKEHVKNTFLENTPIIPVSSIKNIGLDEVRDNIDNLTEEIEERNVKDMPRLPIDRVFTISGFGTIVTGTLISGTFKVGDEVEIFPGNKRGRIRSLQVHDEAADIVEAGQRVAMNIAGLKKSSIDRGNVVAPIDSMKDTMMLDVKVKLLEDIPKIIENRSRVRLYIGTQEILCRIVLLDKEELSPGESAYAQLRLEESTVAKRGDKFILRFYSPMFTIGGGEVLEANPEKKKRFDKQAIEELEIKDKGETEDVIGKVIKDRSKEFPTVKDISIYTAMSEEDVSREIENLKFKNKVITFSLLKDIHVIHIEYFNYLQGKIEEELKKYHIDRPLKQGIGKEEIRSKYFKDIKPRVADEFINLLIKKGIVKQKNEYIFLEGFEIKYNEEQNKIKEEIKKIFIREEFLLPKYEDIVKEIKFDDDEIRQVFESLLDSGEVLKLKEDIYILKDIYERAIAILNEYLDKNGSITVSQYRDLLNTNRKSSIALLEYFDEIKITKRVGDKRIFTGKIEENR</sequence>
<evidence type="ECO:0000313" key="11">
    <source>
        <dbReference type="EMBL" id="MSS43608.1"/>
    </source>
</evidence>
<comment type="subcellular location">
    <subcellularLocation>
        <location evidence="1">Cytoplasm</location>
    </subcellularLocation>
</comment>
<name>A0A844FI47_9FIRM</name>
<dbReference type="Gene3D" id="1.10.10.2770">
    <property type="match status" value="1"/>
</dbReference>
<dbReference type="InterPro" id="IPR004161">
    <property type="entry name" value="EFTu-like_2"/>
</dbReference>
<dbReference type="InterPro" id="IPR031157">
    <property type="entry name" value="G_TR_CS"/>
</dbReference>
<dbReference type="InterPro" id="IPR036390">
    <property type="entry name" value="WH_DNA-bd_sf"/>
</dbReference>
<dbReference type="NCBIfam" id="TIGR00475">
    <property type="entry name" value="selB"/>
    <property type="match status" value="1"/>
</dbReference>
<keyword evidence="5" id="KW-0648">Protein biosynthesis</keyword>
<dbReference type="InterPro" id="IPR000795">
    <property type="entry name" value="T_Tr_GTP-bd_dom"/>
</dbReference>
<evidence type="ECO:0000313" key="10">
    <source>
        <dbReference type="EMBL" id="MCG4565859.1"/>
    </source>
</evidence>
<dbReference type="EMBL" id="VULR01000009">
    <property type="protein sequence ID" value="MSS43608.1"/>
    <property type="molecule type" value="Genomic_DNA"/>
</dbReference>
<dbReference type="InterPro" id="IPR027417">
    <property type="entry name" value="P-loop_NTPase"/>
</dbReference>
<keyword evidence="6" id="KW-0342">GTP-binding</keyword>
<evidence type="ECO:0000256" key="2">
    <source>
        <dbReference type="ARBA" id="ARBA00015953"/>
    </source>
</evidence>
<evidence type="ECO:0000256" key="6">
    <source>
        <dbReference type="ARBA" id="ARBA00023134"/>
    </source>
</evidence>
<dbReference type="GO" id="GO:0001514">
    <property type="term" value="P:selenocysteine incorporation"/>
    <property type="evidence" value="ECO:0007669"/>
    <property type="project" value="InterPro"/>
</dbReference>
<dbReference type="SUPFAM" id="SSF50447">
    <property type="entry name" value="Translation proteins"/>
    <property type="match status" value="1"/>
</dbReference>
<dbReference type="GO" id="GO:0003723">
    <property type="term" value="F:RNA binding"/>
    <property type="evidence" value="ECO:0007669"/>
    <property type="project" value="InterPro"/>
</dbReference>
<evidence type="ECO:0000313" key="12">
    <source>
        <dbReference type="Proteomes" id="UP000462760"/>
    </source>
</evidence>
<evidence type="ECO:0000256" key="4">
    <source>
        <dbReference type="ARBA" id="ARBA00022741"/>
    </source>
</evidence>
<dbReference type="Proteomes" id="UP000462760">
    <property type="component" value="Unassembled WGS sequence"/>
</dbReference>
<evidence type="ECO:0000256" key="3">
    <source>
        <dbReference type="ARBA" id="ARBA00022490"/>
    </source>
</evidence>
<dbReference type="AlphaFoldDB" id="A0A844FI47"/>
<evidence type="ECO:0000256" key="1">
    <source>
        <dbReference type="ARBA" id="ARBA00004496"/>
    </source>
</evidence>
<evidence type="ECO:0000256" key="7">
    <source>
        <dbReference type="ARBA" id="ARBA00025526"/>
    </source>
</evidence>
<dbReference type="SUPFAM" id="SSF46785">
    <property type="entry name" value="Winged helix' DNA-binding domain"/>
    <property type="match status" value="3"/>
</dbReference>
<dbReference type="PRINTS" id="PR00315">
    <property type="entry name" value="ELONGATNFCT"/>
</dbReference>
<dbReference type="CDD" id="cd15491">
    <property type="entry name" value="selB_III"/>
    <property type="match status" value="1"/>
</dbReference>
<dbReference type="Pfam" id="PF00009">
    <property type="entry name" value="GTP_EFTU"/>
    <property type="match status" value="1"/>
</dbReference>
<reference evidence="11 12" key="1">
    <citation type="submission" date="2019-08" db="EMBL/GenBank/DDBJ databases">
        <title>In-depth cultivation of the pig gut microbiome towards novel bacterial diversity and tailored functional studies.</title>
        <authorList>
            <person name="Wylensek D."/>
            <person name="Hitch T.C.A."/>
            <person name="Clavel T."/>
        </authorList>
    </citation>
    <scope>NUCLEOTIDE SEQUENCE [LARGE SCALE GENOMIC DNA]</scope>
    <source>
        <strain evidence="11 12">Med78-601-WT-4W-RMD-3</strain>
    </source>
</reference>
<keyword evidence="11" id="KW-0251">Elongation factor</keyword>
<dbReference type="EMBL" id="JAKNID010000059">
    <property type="protein sequence ID" value="MCG4565859.1"/>
    <property type="molecule type" value="Genomic_DNA"/>
</dbReference>